<evidence type="ECO:0000256" key="5">
    <source>
        <dbReference type="ARBA" id="ARBA00022927"/>
    </source>
</evidence>
<evidence type="ECO:0000256" key="4">
    <source>
        <dbReference type="ARBA" id="ARBA00022692"/>
    </source>
</evidence>
<organism evidence="12 13">
    <name type="scientific">Malassezia restricta (strain ATCC 96810 / NBRC 103918 / CBS 7877)</name>
    <name type="common">Seborrheic dermatitis infection agent</name>
    <dbReference type="NCBI Taxonomy" id="425264"/>
    <lineage>
        <taxon>Eukaryota</taxon>
        <taxon>Fungi</taxon>
        <taxon>Dikarya</taxon>
        <taxon>Basidiomycota</taxon>
        <taxon>Ustilaginomycotina</taxon>
        <taxon>Malasseziomycetes</taxon>
        <taxon>Malasseziales</taxon>
        <taxon>Malasseziaceae</taxon>
        <taxon>Malassezia</taxon>
    </lineage>
</organism>
<dbReference type="SUPFAM" id="SSF47661">
    <property type="entry name" value="t-snare proteins"/>
    <property type="match status" value="1"/>
</dbReference>
<keyword evidence="4 10" id="KW-0812">Transmembrane</keyword>
<dbReference type="InterPro" id="IPR010989">
    <property type="entry name" value="SNARE"/>
</dbReference>
<dbReference type="GO" id="GO:0005829">
    <property type="term" value="C:cytosol"/>
    <property type="evidence" value="ECO:0007669"/>
    <property type="project" value="GOC"/>
</dbReference>
<dbReference type="GO" id="GO:0031201">
    <property type="term" value="C:SNARE complex"/>
    <property type="evidence" value="ECO:0007669"/>
    <property type="project" value="TreeGrafter"/>
</dbReference>
<dbReference type="Gene3D" id="1.20.5.110">
    <property type="match status" value="1"/>
</dbReference>
<dbReference type="FunFam" id="1.20.5.110:FF:000002">
    <property type="entry name" value="Vesicle transport through interaction with t-SNAREsB"/>
    <property type="match status" value="1"/>
</dbReference>
<evidence type="ECO:0000256" key="8">
    <source>
        <dbReference type="ARBA" id="ARBA00023136"/>
    </source>
</evidence>
<dbReference type="PANTHER" id="PTHR21230">
    <property type="entry name" value="VESICLE TRANSPORT V-SNARE PROTEIN VTI1-RELATED"/>
    <property type="match status" value="1"/>
</dbReference>
<keyword evidence="6 10" id="KW-1133">Transmembrane helix</keyword>
<dbReference type="Pfam" id="PF05008">
    <property type="entry name" value="V-SNARE"/>
    <property type="match status" value="1"/>
</dbReference>
<dbReference type="Proteomes" id="UP000269793">
    <property type="component" value="Chromosome III"/>
</dbReference>
<evidence type="ECO:0000256" key="9">
    <source>
        <dbReference type="SAM" id="Coils"/>
    </source>
</evidence>
<dbReference type="Pfam" id="PF12352">
    <property type="entry name" value="V-SNARE_C"/>
    <property type="match status" value="1"/>
</dbReference>
<dbReference type="SMART" id="SM00397">
    <property type="entry name" value="t_SNARE"/>
    <property type="match status" value="1"/>
</dbReference>
<feature type="coiled-coil region" evidence="9">
    <location>
        <begin position="39"/>
        <end position="95"/>
    </location>
</feature>
<dbReference type="GO" id="GO:0031902">
    <property type="term" value="C:late endosome membrane"/>
    <property type="evidence" value="ECO:0007669"/>
    <property type="project" value="TreeGrafter"/>
</dbReference>
<dbReference type="PANTHER" id="PTHR21230:SF26">
    <property type="entry name" value="VESICLE TRANSPORT THROUGH INTERACTION WITH T-SNARES HOMOLOG 1A"/>
    <property type="match status" value="1"/>
</dbReference>
<proteinExistence type="inferred from homology"/>
<dbReference type="OrthoDB" id="430637at2759"/>
<keyword evidence="5" id="KW-0653">Protein transport</keyword>
<evidence type="ECO:0000313" key="13">
    <source>
        <dbReference type="Proteomes" id="UP000269793"/>
    </source>
</evidence>
<dbReference type="AlphaFoldDB" id="A0A3G2S5V2"/>
<comment type="similarity">
    <text evidence="2">Belongs to the VTI1 family.</text>
</comment>
<evidence type="ECO:0000256" key="10">
    <source>
        <dbReference type="SAM" id="Phobius"/>
    </source>
</evidence>
<protein>
    <submittedName>
        <fullName evidence="12">Vesicle transport v-SNARE 12</fullName>
    </submittedName>
</protein>
<evidence type="ECO:0000256" key="2">
    <source>
        <dbReference type="ARBA" id="ARBA00006108"/>
    </source>
</evidence>
<sequence>MTDLFESYASDFAQLQKSIEARLAVDFTSMSADTRRSALRHADAEAEEAGELVMQMELEVQSFPTSVRDRYMKELHALKESLDKLQLDIRAKQGDRTPYGSSGLPLDDHTYTDLEANDEAYQRQRLLQGTQVLERGSERLARSTRLALETEDVGAGILQDLQRQREQIEHSRDTLHGADAHIDRSSRTLQQMIRRAKQQKLVTTSIIVVLVLLILLILYAKLF</sequence>
<comment type="subcellular location">
    <subcellularLocation>
        <location evidence="1">Membrane</location>
        <topology evidence="1">Single-pass type IV membrane protein</topology>
    </subcellularLocation>
</comment>
<dbReference type="InterPro" id="IPR038407">
    <property type="entry name" value="v-SNARE_N_sf"/>
</dbReference>
<dbReference type="InterPro" id="IPR007705">
    <property type="entry name" value="Vesicle_trsprt_v-SNARE_N"/>
</dbReference>
<reference evidence="12 13" key="1">
    <citation type="submission" date="2018-10" db="EMBL/GenBank/DDBJ databases">
        <title>Complete genome sequence of Malassezia restricta CBS 7877.</title>
        <authorList>
            <person name="Morand S.C."/>
            <person name="Bertignac M."/>
            <person name="Iltis A."/>
            <person name="Kolder I."/>
            <person name="Pirovano W."/>
            <person name="Jourdain R."/>
            <person name="Clavaud C."/>
        </authorList>
    </citation>
    <scope>NUCLEOTIDE SEQUENCE [LARGE SCALE GENOMIC DNA]</scope>
    <source>
        <strain evidence="12 13">CBS 7877</strain>
    </source>
</reference>
<dbReference type="GO" id="GO:0005794">
    <property type="term" value="C:Golgi apparatus"/>
    <property type="evidence" value="ECO:0007669"/>
    <property type="project" value="TreeGrafter"/>
</dbReference>
<dbReference type="GO" id="GO:0012507">
    <property type="term" value="C:ER to Golgi transport vesicle membrane"/>
    <property type="evidence" value="ECO:0007669"/>
    <property type="project" value="TreeGrafter"/>
</dbReference>
<dbReference type="CDD" id="cd15862">
    <property type="entry name" value="SNARE_Vti1"/>
    <property type="match status" value="1"/>
</dbReference>
<gene>
    <name evidence="12" type="primary">VTI12</name>
    <name evidence="12" type="ORF">DNF11_1779</name>
</gene>
<dbReference type="Gene3D" id="1.20.58.400">
    <property type="entry name" value="t-snare proteins"/>
    <property type="match status" value="1"/>
</dbReference>
<keyword evidence="13" id="KW-1185">Reference proteome</keyword>
<name>A0A3G2S5V2_MALR7</name>
<dbReference type="GO" id="GO:0005789">
    <property type="term" value="C:endoplasmic reticulum membrane"/>
    <property type="evidence" value="ECO:0007669"/>
    <property type="project" value="TreeGrafter"/>
</dbReference>
<dbReference type="GO" id="GO:0048280">
    <property type="term" value="P:vesicle fusion with Golgi apparatus"/>
    <property type="evidence" value="ECO:0007669"/>
    <property type="project" value="TreeGrafter"/>
</dbReference>
<keyword evidence="3" id="KW-0813">Transport</keyword>
<dbReference type="GO" id="GO:0042147">
    <property type="term" value="P:retrograde transport, endosome to Golgi"/>
    <property type="evidence" value="ECO:0007669"/>
    <property type="project" value="TreeGrafter"/>
</dbReference>
<dbReference type="EMBL" id="CP033150">
    <property type="protein sequence ID" value="AYO42729.1"/>
    <property type="molecule type" value="Genomic_DNA"/>
</dbReference>
<dbReference type="VEuPathDB" id="FungiDB:DNF11_1779"/>
<evidence type="ECO:0000256" key="1">
    <source>
        <dbReference type="ARBA" id="ARBA00004211"/>
    </source>
</evidence>
<keyword evidence="8 10" id="KW-0472">Membrane</keyword>
<accession>A0A3G2S5V2</accession>
<feature type="transmembrane region" description="Helical" evidence="10">
    <location>
        <begin position="201"/>
        <end position="220"/>
    </location>
</feature>
<evidence type="ECO:0000256" key="3">
    <source>
        <dbReference type="ARBA" id="ARBA00022448"/>
    </source>
</evidence>
<dbReference type="GO" id="GO:0000149">
    <property type="term" value="F:SNARE binding"/>
    <property type="evidence" value="ECO:0007669"/>
    <property type="project" value="TreeGrafter"/>
</dbReference>
<dbReference type="InterPro" id="IPR000727">
    <property type="entry name" value="T_SNARE_dom"/>
</dbReference>
<dbReference type="GO" id="GO:0006896">
    <property type="term" value="P:Golgi to vacuole transport"/>
    <property type="evidence" value="ECO:0007669"/>
    <property type="project" value="TreeGrafter"/>
</dbReference>
<dbReference type="GO" id="GO:0006886">
    <property type="term" value="P:intracellular protein transport"/>
    <property type="evidence" value="ECO:0007669"/>
    <property type="project" value="InterPro"/>
</dbReference>
<evidence type="ECO:0000259" key="11">
    <source>
        <dbReference type="SMART" id="SM00397"/>
    </source>
</evidence>
<dbReference type="GO" id="GO:0016236">
    <property type="term" value="P:macroautophagy"/>
    <property type="evidence" value="ECO:0007669"/>
    <property type="project" value="TreeGrafter"/>
</dbReference>
<keyword evidence="7 9" id="KW-0175">Coiled coil</keyword>
<evidence type="ECO:0000256" key="7">
    <source>
        <dbReference type="ARBA" id="ARBA00023054"/>
    </source>
</evidence>
<feature type="domain" description="T-SNARE coiled-coil homology" evidence="11">
    <location>
        <begin position="125"/>
        <end position="192"/>
    </location>
</feature>
<evidence type="ECO:0000256" key="6">
    <source>
        <dbReference type="ARBA" id="ARBA00022989"/>
    </source>
</evidence>
<dbReference type="STRING" id="425264.A0A3G2S5V2"/>
<dbReference type="GO" id="GO:0006891">
    <property type="term" value="P:intra-Golgi vesicle-mediated transport"/>
    <property type="evidence" value="ECO:0007669"/>
    <property type="project" value="TreeGrafter"/>
</dbReference>
<evidence type="ECO:0000313" key="12">
    <source>
        <dbReference type="EMBL" id="AYO42729.1"/>
    </source>
</evidence>
<dbReference type="GO" id="GO:0005484">
    <property type="term" value="F:SNAP receptor activity"/>
    <property type="evidence" value="ECO:0007669"/>
    <property type="project" value="TreeGrafter"/>
</dbReference>
<dbReference type="SUPFAM" id="SSF58038">
    <property type="entry name" value="SNARE fusion complex"/>
    <property type="match status" value="1"/>
</dbReference>